<dbReference type="EMBL" id="CMVM020000177">
    <property type="status" value="NOT_ANNOTATED_CDS"/>
    <property type="molecule type" value="Genomic_DNA"/>
</dbReference>
<protein>
    <recommendedName>
        <fullName evidence="3">Large ribosomal subunit protein mL62</fullName>
        <ecNumber evidence="1">3.1.1.29</ecNumber>
    </recommendedName>
    <alternativeName>
        <fullName evidence="4">Peptidyl-tRNA hydrolase ICT1, mitochondrial</fullName>
    </alternativeName>
</protein>
<dbReference type="EnsemblMetazoa" id="OVOC6539.1">
    <property type="protein sequence ID" value="OVOC6539.1"/>
    <property type="gene ID" value="WBGene00243348"/>
</dbReference>
<sequence length="196" mass="23636">MHFCLRQYINKLMILQRKQQRYFSHKNIDSSEFVGCIPVDKIEKRFMRSSGPGGQNVNMLNTKCQIRFNLSDADWLSPEIQKVFRKRFVRLITKQYDVVISSDKSRIQAENQEDCFEKLRAMLLECNKELLESRSPTNQDKKILDNRARRAAQRRLYAKRMGSQKKKRIFWKIVCDDFYTIYRILRCRIQFYDADR</sequence>
<evidence type="ECO:0000256" key="3">
    <source>
        <dbReference type="ARBA" id="ARBA00039441"/>
    </source>
</evidence>
<proteinExistence type="inferred from homology"/>
<evidence type="ECO:0000256" key="2">
    <source>
        <dbReference type="ARBA" id="ARBA00038225"/>
    </source>
</evidence>
<evidence type="ECO:0000256" key="1">
    <source>
        <dbReference type="ARBA" id="ARBA00013260"/>
    </source>
</evidence>
<dbReference type="GO" id="GO:0016150">
    <property type="term" value="F:translation release factor activity, codon nonspecific"/>
    <property type="evidence" value="ECO:0007669"/>
    <property type="project" value="TreeGrafter"/>
</dbReference>
<dbReference type="EC" id="3.1.1.29" evidence="1"/>
<dbReference type="Pfam" id="PF00472">
    <property type="entry name" value="RF-1"/>
    <property type="match status" value="1"/>
</dbReference>
<evidence type="ECO:0000313" key="7">
    <source>
        <dbReference type="Proteomes" id="UP000024404"/>
    </source>
</evidence>
<dbReference type="SUPFAM" id="SSF110916">
    <property type="entry name" value="Peptidyl-tRNA hydrolase domain-like"/>
    <property type="match status" value="1"/>
</dbReference>
<dbReference type="InterPro" id="IPR000352">
    <property type="entry name" value="Pep_chain_release_fac_I"/>
</dbReference>
<dbReference type="GO" id="GO:0005762">
    <property type="term" value="C:mitochondrial large ribosomal subunit"/>
    <property type="evidence" value="ECO:0007669"/>
    <property type="project" value="TreeGrafter"/>
</dbReference>
<dbReference type="AlphaFoldDB" id="A0A8R1XYR3"/>
<dbReference type="PANTHER" id="PTHR11075:SF54">
    <property type="entry name" value="LARGE RIBOSOMAL SUBUNIT PROTEIN ML62"/>
    <property type="match status" value="1"/>
</dbReference>
<evidence type="ECO:0000313" key="6">
    <source>
        <dbReference type="EnsemblMetazoa" id="OVOC6539.1"/>
    </source>
</evidence>
<dbReference type="InterPro" id="IPR052104">
    <property type="entry name" value="Mito_Release_Factor_mL62"/>
</dbReference>
<keyword evidence="7" id="KW-1185">Reference proteome</keyword>
<dbReference type="Gene3D" id="3.30.160.20">
    <property type="match status" value="1"/>
</dbReference>
<evidence type="ECO:0000259" key="5">
    <source>
        <dbReference type="Pfam" id="PF00472"/>
    </source>
</evidence>
<evidence type="ECO:0000256" key="4">
    <source>
        <dbReference type="ARBA" id="ARBA00041531"/>
    </source>
</evidence>
<organism evidence="6 7">
    <name type="scientific">Onchocerca volvulus</name>
    <dbReference type="NCBI Taxonomy" id="6282"/>
    <lineage>
        <taxon>Eukaryota</taxon>
        <taxon>Metazoa</taxon>
        <taxon>Ecdysozoa</taxon>
        <taxon>Nematoda</taxon>
        <taxon>Chromadorea</taxon>
        <taxon>Rhabditida</taxon>
        <taxon>Spirurina</taxon>
        <taxon>Spiruromorpha</taxon>
        <taxon>Filarioidea</taxon>
        <taxon>Onchocercidae</taxon>
        <taxon>Onchocerca</taxon>
    </lineage>
</organism>
<dbReference type="GO" id="GO:0070126">
    <property type="term" value="P:mitochondrial translational termination"/>
    <property type="evidence" value="ECO:0007669"/>
    <property type="project" value="TreeGrafter"/>
</dbReference>
<dbReference type="Proteomes" id="UP000024404">
    <property type="component" value="Unassembled WGS sequence"/>
</dbReference>
<comment type="similarity">
    <text evidence="2">Belongs to the prokaryotic/mitochondrial release factor family. Mitochondrion-specific ribosomal protein mL62 subfamily.</text>
</comment>
<dbReference type="GO" id="GO:0004045">
    <property type="term" value="F:peptidyl-tRNA hydrolase activity"/>
    <property type="evidence" value="ECO:0007669"/>
    <property type="project" value="UniProtKB-EC"/>
</dbReference>
<name>A0A8R1XYR3_ONCVO</name>
<reference evidence="7" key="1">
    <citation type="submission" date="2013-10" db="EMBL/GenBank/DDBJ databases">
        <title>Genome sequencing of Onchocerca volvulus.</title>
        <authorList>
            <person name="Cotton J."/>
            <person name="Tsai J."/>
            <person name="Stanley E."/>
            <person name="Tracey A."/>
            <person name="Holroyd N."/>
            <person name="Lustigman S."/>
            <person name="Berriman M."/>
        </authorList>
    </citation>
    <scope>NUCLEOTIDE SEQUENCE</scope>
</reference>
<reference evidence="6" key="2">
    <citation type="submission" date="2022-06" db="UniProtKB">
        <authorList>
            <consortium name="EnsemblMetazoa"/>
        </authorList>
    </citation>
    <scope>IDENTIFICATION</scope>
</reference>
<accession>A0A8R1XYR3</accession>
<dbReference type="PANTHER" id="PTHR11075">
    <property type="entry name" value="PEPTIDE CHAIN RELEASE FACTOR"/>
    <property type="match status" value="1"/>
</dbReference>
<feature type="domain" description="Prokaryotic-type class I peptide chain release factors" evidence="5">
    <location>
        <begin position="37"/>
        <end position="166"/>
    </location>
</feature>